<comment type="similarity">
    <text evidence="1 3">Belongs to the short-chain dehydrogenases/reductases (SDR) family.</text>
</comment>
<dbReference type="InterPro" id="IPR036291">
    <property type="entry name" value="NAD(P)-bd_dom_sf"/>
</dbReference>
<reference evidence="4 5" key="1">
    <citation type="submission" date="2014-02" db="EMBL/GenBank/DDBJ databases">
        <title>The small core and large imbalanced accessory genome model reveals a collaborative survival strategy of Sorangium cellulosum strains in nature.</title>
        <authorList>
            <person name="Han K."/>
            <person name="Peng R."/>
            <person name="Blom J."/>
            <person name="Li Y.-Z."/>
        </authorList>
    </citation>
    <scope>NUCLEOTIDE SEQUENCE [LARGE SCALE GENOMIC DNA]</scope>
    <source>
        <strain evidence="4 5">So0157-25</strain>
    </source>
</reference>
<name>A0A150PHH5_SORCE</name>
<dbReference type="InterPro" id="IPR002347">
    <property type="entry name" value="SDR_fam"/>
</dbReference>
<dbReference type="Gene3D" id="3.40.50.720">
    <property type="entry name" value="NAD(P)-binding Rossmann-like Domain"/>
    <property type="match status" value="1"/>
</dbReference>
<organism evidence="4 5">
    <name type="scientific">Sorangium cellulosum</name>
    <name type="common">Polyangium cellulosum</name>
    <dbReference type="NCBI Taxonomy" id="56"/>
    <lineage>
        <taxon>Bacteria</taxon>
        <taxon>Pseudomonadati</taxon>
        <taxon>Myxococcota</taxon>
        <taxon>Polyangia</taxon>
        <taxon>Polyangiales</taxon>
        <taxon>Polyangiaceae</taxon>
        <taxon>Sorangium</taxon>
    </lineage>
</organism>
<comment type="caution">
    <text evidence="4">The sequence shown here is derived from an EMBL/GenBank/DDBJ whole genome shotgun (WGS) entry which is preliminary data.</text>
</comment>
<evidence type="ECO:0000256" key="3">
    <source>
        <dbReference type="RuleBase" id="RU000363"/>
    </source>
</evidence>
<dbReference type="PRINTS" id="PR00081">
    <property type="entry name" value="GDHRDH"/>
</dbReference>
<dbReference type="CDD" id="cd05233">
    <property type="entry name" value="SDR_c"/>
    <property type="match status" value="1"/>
</dbReference>
<accession>A0A150PHH5</accession>
<evidence type="ECO:0000313" key="5">
    <source>
        <dbReference type="Proteomes" id="UP000075420"/>
    </source>
</evidence>
<dbReference type="EMBL" id="JELY01001624">
    <property type="protein sequence ID" value="KYF55135.1"/>
    <property type="molecule type" value="Genomic_DNA"/>
</dbReference>
<dbReference type="Proteomes" id="UP000075420">
    <property type="component" value="Unassembled WGS sequence"/>
</dbReference>
<dbReference type="AlphaFoldDB" id="A0A150PHH5"/>
<proteinExistence type="inferred from homology"/>
<dbReference type="PANTHER" id="PTHR44196:SF2">
    <property type="entry name" value="SHORT-CHAIN DEHYDROGENASE-RELATED"/>
    <property type="match status" value="1"/>
</dbReference>
<evidence type="ECO:0000256" key="2">
    <source>
        <dbReference type="ARBA" id="ARBA00023002"/>
    </source>
</evidence>
<dbReference type="GO" id="GO:0016020">
    <property type="term" value="C:membrane"/>
    <property type="evidence" value="ECO:0007669"/>
    <property type="project" value="TreeGrafter"/>
</dbReference>
<protein>
    <submittedName>
        <fullName evidence="4">Oxidoreductase</fullName>
    </submittedName>
</protein>
<dbReference type="PIRSF" id="PIRSF000126">
    <property type="entry name" value="11-beta-HSD1"/>
    <property type="match status" value="1"/>
</dbReference>
<gene>
    <name evidence="4" type="ORF">BE08_13880</name>
</gene>
<evidence type="ECO:0000313" key="4">
    <source>
        <dbReference type="EMBL" id="KYF55135.1"/>
    </source>
</evidence>
<sequence length="267" mass="27933">MDAFDFKGKTALVTGASMGIGEAFARELSRRGATVILTARSEAKLAALAAELGDAHVVSADLAAPGAAQRLFDAVTAKGLEVDVLVNNAGFGVHGAFGDIPLATQREQVDLNVGALVELTHLFMPVIERRRGGVIQVASMGAFVPIPYFAVYAATKAFVLSFSEALWAEYRPRGVRVLALCPGATETPFFQRSGDVPMADRRARPEDVVRLGLSAFAAGRASAVHGAVNGVMTFVPRLLGREFSAKLMARLGKPKGPALTGAAGRAA</sequence>
<evidence type="ECO:0000256" key="1">
    <source>
        <dbReference type="ARBA" id="ARBA00006484"/>
    </source>
</evidence>
<dbReference type="PRINTS" id="PR00080">
    <property type="entry name" value="SDRFAMILY"/>
</dbReference>
<dbReference type="PANTHER" id="PTHR44196">
    <property type="entry name" value="DEHYDROGENASE/REDUCTASE SDR FAMILY MEMBER 7B"/>
    <property type="match status" value="1"/>
</dbReference>
<dbReference type="SUPFAM" id="SSF51735">
    <property type="entry name" value="NAD(P)-binding Rossmann-fold domains"/>
    <property type="match status" value="1"/>
</dbReference>
<dbReference type="Pfam" id="PF00106">
    <property type="entry name" value="adh_short"/>
    <property type="match status" value="1"/>
</dbReference>
<dbReference type="GO" id="GO:0016491">
    <property type="term" value="F:oxidoreductase activity"/>
    <property type="evidence" value="ECO:0007669"/>
    <property type="project" value="UniProtKB-KW"/>
</dbReference>
<keyword evidence="2" id="KW-0560">Oxidoreductase</keyword>